<reference evidence="1" key="1">
    <citation type="submission" date="2023-05" db="EMBL/GenBank/DDBJ databases">
        <authorList>
            <person name="Stuckert A."/>
        </authorList>
    </citation>
    <scope>NUCLEOTIDE SEQUENCE</scope>
</reference>
<comment type="caution">
    <text evidence="1">The sequence shown here is derived from an EMBL/GenBank/DDBJ whole genome shotgun (WGS) entry which is preliminary data.</text>
</comment>
<evidence type="ECO:0000313" key="2">
    <source>
        <dbReference type="Proteomes" id="UP001162483"/>
    </source>
</evidence>
<gene>
    <name evidence="1" type="ORF">SPARVUS_LOCUS6836646</name>
</gene>
<organism evidence="1 2">
    <name type="scientific">Staurois parvus</name>
    <dbReference type="NCBI Taxonomy" id="386267"/>
    <lineage>
        <taxon>Eukaryota</taxon>
        <taxon>Metazoa</taxon>
        <taxon>Chordata</taxon>
        <taxon>Craniata</taxon>
        <taxon>Vertebrata</taxon>
        <taxon>Euteleostomi</taxon>
        <taxon>Amphibia</taxon>
        <taxon>Batrachia</taxon>
        <taxon>Anura</taxon>
        <taxon>Neobatrachia</taxon>
        <taxon>Ranoidea</taxon>
        <taxon>Ranidae</taxon>
        <taxon>Staurois</taxon>
    </lineage>
</organism>
<accession>A0ABN9D8P1</accession>
<dbReference type="Proteomes" id="UP001162483">
    <property type="component" value="Unassembled WGS sequence"/>
</dbReference>
<proteinExistence type="predicted"/>
<keyword evidence="2" id="KW-1185">Reference proteome</keyword>
<sequence length="49" mass="5370">MIPPTDTNDEALLLPLTLIKEQPLLSPIDTNDGALFLLPLTLMTIELPN</sequence>
<dbReference type="EMBL" id="CATNWA010014200">
    <property type="protein sequence ID" value="CAI9568899.1"/>
    <property type="molecule type" value="Genomic_DNA"/>
</dbReference>
<protein>
    <submittedName>
        <fullName evidence="1">Uncharacterized protein</fullName>
    </submittedName>
</protein>
<evidence type="ECO:0000313" key="1">
    <source>
        <dbReference type="EMBL" id="CAI9568899.1"/>
    </source>
</evidence>
<name>A0ABN9D8P1_9NEOB</name>